<keyword evidence="3" id="KW-1185">Reference proteome</keyword>
<organism evidence="2 3">
    <name type="scientific">Actinoplanes flavus</name>
    <dbReference type="NCBI Taxonomy" id="2820290"/>
    <lineage>
        <taxon>Bacteria</taxon>
        <taxon>Bacillati</taxon>
        <taxon>Actinomycetota</taxon>
        <taxon>Actinomycetes</taxon>
        <taxon>Micromonosporales</taxon>
        <taxon>Micromonosporaceae</taxon>
        <taxon>Actinoplanes</taxon>
    </lineage>
</organism>
<dbReference type="EMBL" id="JAGFNS010000008">
    <property type="protein sequence ID" value="MBO3738534.1"/>
    <property type="molecule type" value="Genomic_DNA"/>
</dbReference>
<evidence type="ECO:0000313" key="3">
    <source>
        <dbReference type="Proteomes" id="UP000679690"/>
    </source>
</evidence>
<dbReference type="Proteomes" id="UP000679690">
    <property type="component" value="Unassembled WGS sequence"/>
</dbReference>
<dbReference type="InterPro" id="IPR003812">
    <property type="entry name" value="Fido"/>
</dbReference>
<protein>
    <submittedName>
        <fullName evidence="2">Fic family protein</fullName>
    </submittedName>
</protein>
<gene>
    <name evidence="2" type="ORF">J5X75_13485</name>
</gene>
<dbReference type="Pfam" id="PF02661">
    <property type="entry name" value="Fic"/>
    <property type="match status" value="1"/>
</dbReference>
<dbReference type="SUPFAM" id="SSF140931">
    <property type="entry name" value="Fic-like"/>
    <property type="match status" value="1"/>
</dbReference>
<accession>A0ABS3UIB9</accession>
<dbReference type="InterPro" id="IPR036597">
    <property type="entry name" value="Fido-like_dom_sf"/>
</dbReference>
<dbReference type="Gene3D" id="1.10.3290.10">
    <property type="entry name" value="Fido-like domain"/>
    <property type="match status" value="1"/>
</dbReference>
<reference evidence="2 3" key="1">
    <citation type="submission" date="2021-03" db="EMBL/GenBank/DDBJ databases">
        <title>Actinoplanes flavus sp. nov., a novel actinomycete isolated from Coconut Palm rhizosphere soil.</title>
        <authorList>
            <person name="Luo X."/>
        </authorList>
    </citation>
    <scope>NUCLEOTIDE SEQUENCE [LARGE SCALE GENOMIC DNA]</scope>
    <source>
        <strain evidence="2 3">NEAU-H7</strain>
    </source>
</reference>
<sequence>MAARGRVRRTGPGTSRRFAACLAEATDPRVPVAARAARVYLDVAFVHPFPDGNARAAMLCLSFVLARDRIVLDVAAPVVRVRRRADDLPGAVDLVRLVTVLIDATRRRGA</sequence>
<dbReference type="RefSeq" id="WP_208467711.1">
    <property type="nucleotide sequence ID" value="NZ_JAGFNS010000008.1"/>
</dbReference>
<proteinExistence type="predicted"/>
<evidence type="ECO:0000259" key="1">
    <source>
        <dbReference type="PROSITE" id="PS51459"/>
    </source>
</evidence>
<name>A0ABS3UIB9_9ACTN</name>
<feature type="domain" description="Fido" evidence="1">
    <location>
        <begin position="1"/>
        <end position="103"/>
    </location>
</feature>
<evidence type="ECO:0000313" key="2">
    <source>
        <dbReference type="EMBL" id="MBO3738534.1"/>
    </source>
</evidence>
<comment type="caution">
    <text evidence="2">The sequence shown here is derived from an EMBL/GenBank/DDBJ whole genome shotgun (WGS) entry which is preliminary data.</text>
</comment>
<dbReference type="PROSITE" id="PS51459">
    <property type="entry name" value="FIDO"/>
    <property type="match status" value="1"/>
</dbReference>